<dbReference type="Proteomes" id="UP001262889">
    <property type="component" value="Unassembled WGS sequence"/>
</dbReference>
<feature type="signal peptide" evidence="2">
    <location>
        <begin position="1"/>
        <end position="21"/>
    </location>
</feature>
<evidence type="ECO:0000256" key="1">
    <source>
        <dbReference type="SAM" id="MobiDB-lite"/>
    </source>
</evidence>
<dbReference type="PROSITE" id="PS51257">
    <property type="entry name" value="PROKAR_LIPOPROTEIN"/>
    <property type="match status" value="1"/>
</dbReference>
<name>A0ABU3C7X1_9FLAO</name>
<organism evidence="3 4">
    <name type="scientific">Autumnicola tepida</name>
    <dbReference type="NCBI Taxonomy" id="3075595"/>
    <lineage>
        <taxon>Bacteria</taxon>
        <taxon>Pseudomonadati</taxon>
        <taxon>Bacteroidota</taxon>
        <taxon>Flavobacteriia</taxon>
        <taxon>Flavobacteriales</taxon>
        <taxon>Flavobacteriaceae</taxon>
        <taxon>Autumnicola</taxon>
    </lineage>
</organism>
<dbReference type="EMBL" id="JAVRHQ010000005">
    <property type="protein sequence ID" value="MDT0642440.1"/>
    <property type="molecule type" value="Genomic_DNA"/>
</dbReference>
<feature type="chain" id="PRO_5045450523" description="Lipoprotein" evidence="2">
    <location>
        <begin position="22"/>
        <end position="192"/>
    </location>
</feature>
<dbReference type="RefSeq" id="WP_311534107.1">
    <property type="nucleotide sequence ID" value="NZ_JAVRHQ010000005.1"/>
</dbReference>
<evidence type="ECO:0008006" key="5">
    <source>
        <dbReference type="Google" id="ProtNLM"/>
    </source>
</evidence>
<keyword evidence="4" id="KW-1185">Reference proteome</keyword>
<reference evidence="3 4" key="1">
    <citation type="submission" date="2023-09" db="EMBL/GenBank/DDBJ databases">
        <authorList>
            <person name="Rey-Velasco X."/>
        </authorList>
    </citation>
    <scope>NUCLEOTIDE SEQUENCE [LARGE SCALE GENOMIC DNA]</scope>
    <source>
        <strain evidence="3 4">F363</strain>
    </source>
</reference>
<protein>
    <recommendedName>
        <fullName evidence="5">Lipoprotein</fullName>
    </recommendedName>
</protein>
<comment type="caution">
    <text evidence="3">The sequence shown here is derived from an EMBL/GenBank/DDBJ whole genome shotgun (WGS) entry which is preliminary data.</text>
</comment>
<evidence type="ECO:0000313" key="4">
    <source>
        <dbReference type="Proteomes" id="UP001262889"/>
    </source>
</evidence>
<keyword evidence="2" id="KW-0732">Signal</keyword>
<accession>A0ABU3C7X1</accession>
<gene>
    <name evidence="3" type="ORF">RM553_06305</name>
</gene>
<evidence type="ECO:0000256" key="2">
    <source>
        <dbReference type="SAM" id="SignalP"/>
    </source>
</evidence>
<feature type="region of interest" description="Disordered" evidence="1">
    <location>
        <begin position="23"/>
        <end position="45"/>
    </location>
</feature>
<proteinExistence type="predicted"/>
<evidence type="ECO:0000313" key="3">
    <source>
        <dbReference type="EMBL" id="MDT0642440.1"/>
    </source>
</evidence>
<sequence length="192" mass="21544">MKLKLYSLMFFLVLLSCKNNGDNSGNELEENPENSEYNAVGPGVPVEKDEIYQDEENPEVSRESKSSPAIQAGNYIKIGENATSNCHCYCLDVKLTGTSTICLVENEMYINSRFEKAGESINIFYTGPSEENNSNELPWDQFDKNEPVAVLKPQENGKVELDWKGFSINGELAVDYAIYGKKALEGTYERKL</sequence>